<evidence type="ECO:0000313" key="2">
    <source>
        <dbReference type="EMBL" id="MDO1585078.1"/>
    </source>
</evidence>
<comment type="caution">
    <text evidence="2">The sequence shown here is derived from an EMBL/GenBank/DDBJ whole genome shotgun (WGS) entry which is preliminary data.</text>
</comment>
<keyword evidence="3" id="KW-1185">Reference proteome</keyword>
<evidence type="ECO:0000256" key="1">
    <source>
        <dbReference type="SAM" id="MobiDB-lite"/>
    </source>
</evidence>
<name>A0ABT8T444_9HYPH</name>
<reference evidence="2" key="1">
    <citation type="journal article" date="2015" name="Int. J. Syst. Evol. Microbiol.">
        <title>Rhizobium oryzicola sp. nov., potential plant-growth-promoting endophytic bacteria isolated from rice roots.</title>
        <authorList>
            <person name="Zhang X.X."/>
            <person name="Gao J.S."/>
            <person name="Cao Y.H."/>
            <person name="Sheirdil R.A."/>
            <person name="Wang X.C."/>
            <person name="Zhang L."/>
        </authorList>
    </citation>
    <scope>NUCLEOTIDE SEQUENCE</scope>
    <source>
        <strain evidence="2">05753</strain>
    </source>
</reference>
<accession>A0ABT8T444</accession>
<reference evidence="2" key="2">
    <citation type="submission" date="2023-07" db="EMBL/GenBank/DDBJ databases">
        <authorList>
            <person name="Sun H."/>
        </authorList>
    </citation>
    <scope>NUCLEOTIDE SEQUENCE</scope>
    <source>
        <strain evidence="2">05753</strain>
    </source>
</reference>
<dbReference type="EMBL" id="JAUKWQ010000012">
    <property type="protein sequence ID" value="MDO1585078.1"/>
    <property type="molecule type" value="Genomic_DNA"/>
</dbReference>
<protein>
    <submittedName>
        <fullName evidence="2">Uncharacterized protein</fullName>
    </submittedName>
</protein>
<dbReference type="Proteomes" id="UP001169006">
    <property type="component" value="Unassembled WGS sequence"/>
</dbReference>
<proteinExistence type="predicted"/>
<gene>
    <name evidence="2" type="ORF">Q2T52_23555</name>
</gene>
<sequence>MHLRLIRGGLDGAPHPDDENTGSDTWPTPDDVRREAARRIRALVYERARAGEPENLPYFSSLRHLKLQIEYTSIALARLRDIPADFADDSYWPA</sequence>
<organism evidence="2 3">
    <name type="scientific">Rhizobium oryzicola</name>
    <dbReference type="NCBI Taxonomy" id="1232668"/>
    <lineage>
        <taxon>Bacteria</taxon>
        <taxon>Pseudomonadati</taxon>
        <taxon>Pseudomonadota</taxon>
        <taxon>Alphaproteobacteria</taxon>
        <taxon>Hyphomicrobiales</taxon>
        <taxon>Rhizobiaceae</taxon>
        <taxon>Rhizobium/Agrobacterium group</taxon>
        <taxon>Rhizobium</taxon>
    </lineage>
</organism>
<evidence type="ECO:0000313" key="3">
    <source>
        <dbReference type="Proteomes" id="UP001169006"/>
    </source>
</evidence>
<feature type="region of interest" description="Disordered" evidence="1">
    <location>
        <begin position="1"/>
        <end position="31"/>
    </location>
</feature>
<dbReference type="RefSeq" id="WP_302079367.1">
    <property type="nucleotide sequence ID" value="NZ_JAUKWQ010000012.1"/>
</dbReference>